<evidence type="ECO:0000256" key="1">
    <source>
        <dbReference type="SAM" id="Phobius"/>
    </source>
</evidence>
<sequence>MFAAYWRGIGSGTGLRLADRQLGELPPTPAVGKARDMTRRYDHLFHSFGLGLPVPFLRSLAYKESGFKPDSEIRKGIDLRTRLLPFPRYYRRNKKGEKKPKRDSYWGLFQVGVTKVLESYNKKHRSRVTPAQLFNASINTQIASWQIKRRIIDAYDKFAEKHNIPELRQNWNSIEWVRLVVAGWNSGHSRSSGTQGAARYLKNIGVPVTLDNMYKHGKTLWKGKVRNAPYLNRRFTLTRKQRDPLTGKKGEGDKRGWQKEVATHYFQQRALDSLMPPSVPGSSGPAVAALVIATALALAVVA</sequence>
<dbReference type="SUPFAM" id="SSF53955">
    <property type="entry name" value="Lysozyme-like"/>
    <property type="match status" value="1"/>
</dbReference>
<dbReference type="Gene3D" id="1.10.530.10">
    <property type="match status" value="1"/>
</dbReference>
<dbReference type="InterPro" id="IPR023346">
    <property type="entry name" value="Lysozyme-like_dom_sf"/>
</dbReference>
<evidence type="ECO:0008006" key="3">
    <source>
        <dbReference type="Google" id="ProtNLM"/>
    </source>
</evidence>
<accession>A0A0F9LPM7</accession>
<reference evidence="2" key="1">
    <citation type="journal article" date="2015" name="Nature">
        <title>Complex archaea that bridge the gap between prokaryotes and eukaryotes.</title>
        <authorList>
            <person name="Spang A."/>
            <person name="Saw J.H."/>
            <person name="Jorgensen S.L."/>
            <person name="Zaremba-Niedzwiedzka K."/>
            <person name="Martijn J."/>
            <person name="Lind A.E."/>
            <person name="van Eijk R."/>
            <person name="Schleper C."/>
            <person name="Guy L."/>
            <person name="Ettema T.J."/>
        </authorList>
    </citation>
    <scope>NUCLEOTIDE SEQUENCE</scope>
</reference>
<gene>
    <name evidence="2" type="ORF">LCGC14_1171900</name>
</gene>
<evidence type="ECO:0000313" key="2">
    <source>
        <dbReference type="EMBL" id="KKM97059.1"/>
    </source>
</evidence>
<keyword evidence="1" id="KW-0472">Membrane</keyword>
<organism evidence="2">
    <name type="scientific">marine sediment metagenome</name>
    <dbReference type="NCBI Taxonomy" id="412755"/>
    <lineage>
        <taxon>unclassified sequences</taxon>
        <taxon>metagenomes</taxon>
        <taxon>ecological metagenomes</taxon>
    </lineage>
</organism>
<name>A0A0F9LPM7_9ZZZZ</name>
<dbReference type="AlphaFoldDB" id="A0A0F9LPM7"/>
<comment type="caution">
    <text evidence="2">The sequence shown here is derived from an EMBL/GenBank/DDBJ whole genome shotgun (WGS) entry which is preliminary data.</text>
</comment>
<keyword evidence="1" id="KW-0812">Transmembrane</keyword>
<dbReference type="EMBL" id="LAZR01005796">
    <property type="protein sequence ID" value="KKM97059.1"/>
    <property type="molecule type" value="Genomic_DNA"/>
</dbReference>
<proteinExistence type="predicted"/>
<protein>
    <recommendedName>
        <fullName evidence="3">Transglycosylase SLT domain-containing protein</fullName>
    </recommendedName>
</protein>
<feature type="transmembrane region" description="Helical" evidence="1">
    <location>
        <begin position="283"/>
        <end position="301"/>
    </location>
</feature>
<keyword evidence="1" id="KW-1133">Transmembrane helix</keyword>